<gene>
    <name evidence="1" type="ORF">TM448B01733_0009</name>
</gene>
<reference evidence="1" key="1">
    <citation type="submission" date="2020-03" db="EMBL/GenBank/DDBJ databases">
        <title>The deep terrestrial virosphere.</title>
        <authorList>
            <person name="Holmfeldt K."/>
            <person name="Nilsson E."/>
            <person name="Simone D."/>
            <person name="Lopez-Fernandez M."/>
            <person name="Wu X."/>
            <person name="de Brujin I."/>
            <person name="Lundin D."/>
            <person name="Andersson A."/>
            <person name="Bertilsson S."/>
            <person name="Dopson M."/>
        </authorList>
    </citation>
    <scope>NUCLEOTIDE SEQUENCE</scope>
    <source>
        <strain evidence="1">TM448B01733</strain>
    </source>
</reference>
<sequence>MTYWAFDEFAADLDKAAEGLRVAYENVWLLLPPDPAWETSRGLGLAYYHLRVAAWEFRMITEWARGISPDGDGGLTWPEIAREIDARWSLTFHLDFFSFQLLDHTLKLWQIQEQIGQIALLDRPDLSAELAALTEHVKILHKTVGVLLLGEEVEKVAEGKPWTFWLKPWNWLGGFAGDFLEFVEDVLVKAGETTIDAGERILDHLWGEEYSHWGEEGAP</sequence>
<evidence type="ECO:0000313" key="1">
    <source>
        <dbReference type="EMBL" id="QJH99901.1"/>
    </source>
</evidence>
<protein>
    <submittedName>
        <fullName evidence="1">Uncharacterized protein</fullName>
    </submittedName>
</protein>
<accession>A0A6M3XPU8</accession>
<organism evidence="1">
    <name type="scientific">viral metagenome</name>
    <dbReference type="NCBI Taxonomy" id="1070528"/>
    <lineage>
        <taxon>unclassified sequences</taxon>
        <taxon>metagenomes</taxon>
        <taxon>organismal metagenomes</taxon>
    </lineage>
</organism>
<dbReference type="AlphaFoldDB" id="A0A6M3XPU8"/>
<name>A0A6M3XPU8_9ZZZZ</name>
<dbReference type="EMBL" id="MT144816">
    <property type="protein sequence ID" value="QJH99901.1"/>
    <property type="molecule type" value="Genomic_DNA"/>
</dbReference>
<proteinExistence type="predicted"/>